<evidence type="ECO:0000256" key="11">
    <source>
        <dbReference type="ARBA" id="ARBA00049091"/>
    </source>
</evidence>
<accession>A0ABS5FT30</accession>
<organism evidence="13 14">
    <name type="scientific">Bradyrhizobium jicamae</name>
    <dbReference type="NCBI Taxonomy" id="280332"/>
    <lineage>
        <taxon>Bacteria</taxon>
        <taxon>Pseudomonadati</taxon>
        <taxon>Pseudomonadota</taxon>
        <taxon>Alphaproteobacteria</taxon>
        <taxon>Hyphomicrobiales</taxon>
        <taxon>Nitrobacteraceae</taxon>
        <taxon>Bradyrhizobium</taxon>
    </lineage>
</organism>
<dbReference type="InterPro" id="IPR036249">
    <property type="entry name" value="Thioredoxin-like_sf"/>
</dbReference>
<dbReference type="EMBL" id="JAFCJH010000046">
    <property type="protein sequence ID" value="MBR0799987.1"/>
    <property type="molecule type" value="Genomic_DNA"/>
</dbReference>
<comment type="function">
    <text evidence="1">Thiol-specific peroxidase that catalyzes the reduction of hydrogen peroxide and organic hydroperoxides to water and alcohols, respectively. Plays a role in cell protection against oxidative stress by detoxifying peroxides and as sensor of hydrogen peroxide-mediated signaling events.</text>
</comment>
<keyword evidence="7" id="KW-0676">Redox-active center</keyword>
<proteinExistence type="inferred from homology"/>
<evidence type="ECO:0000256" key="2">
    <source>
        <dbReference type="ARBA" id="ARBA00013017"/>
    </source>
</evidence>
<dbReference type="EC" id="1.11.1.24" evidence="2"/>
<keyword evidence="6" id="KW-1015">Disulfide bond</keyword>
<keyword evidence="3" id="KW-0575">Peroxidase</keyword>
<evidence type="ECO:0000256" key="8">
    <source>
        <dbReference type="ARBA" id="ARBA00032824"/>
    </source>
</evidence>
<gene>
    <name evidence="13" type="ORF">JQ615_31935</name>
</gene>
<evidence type="ECO:0000256" key="7">
    <source>
        <dbReference type="ARBA" id="ARBA00023284"/>
    </source>
</evidence>
<name>A0ABS5FT30_9BRAD</name>
<evidence type="ECO:0000256" key="10">
    <source>
        <dbReference type="ARBA" id="ARBA00042639"/>
    </source>
</evidence>
<keyword evidence="4" id="KW-0049">Antioxidant</keyword>
<comment type="catalytic activity">
    <reaction evidence="11">
        <text>a hydroperoxide + [thioredoxin]-dithiol = an alcohol + [thioredoxin]-disulfide + H2O</text>
        <dbReference type="Rhea" id="RHEA:62620"/>
        <dbReference type="Rhea" id="RHEA-COMP:10698"/>
        <dbReference type="Rhea" id="RHEA-COMP:10700"/>
        <dbReference type="ChEBI" id="CHEBI:15377"/>
        <dbReference type="ChEBI" id="CHEBI:29950"/>
        <dbReference type="ChEBI" id="CHEBI:30879"/>
        <dbReference type="ChEBI" id="CHEBI:35924"/>
        <dbReference type="ChEBI" id="CHEBI:50058"/>
        <dbReference type="EC" id="1.11.1.24"/>
    </reaction>
</comment>
<dbReference type="SUPFAM" id="SSF52833">
    <property type="entry name" value="Thioredoxin-like"/>
    <property type="match status" value="1"/>
</dbReference>
<dbReference type="InterPro" id="IPR050924">
    <property type="entry name" value="Peroxiredoxin_BCP/PrxQ"/>
</dbReference>
<feature type="domain" description="Thioredoxin" evidence="12">
    <location>
        <begin position="56"/>
        <end position="229"/>
    </location>
</feature>
<dbReference type="PROSITE" id="PS51352">
    <property type="entry name" value="THIOREDOXIN_2"/>
    <property type="match status" value="1"/>
</dbReference>
<evidence type="ECO:0000313" key="14">
    <source>
        <dbReference type="Proteomes" id="UP001315278"/>
    </source>
</evidence>
<evidence type="ECO:0000256" key="6">
    <source>
        <dbReference type="ARBA" id="ARBA00023157"/>
    </source>
</evidence>
<dbReference type="Pfam" id="PF00578">
    <property type="entry name" value="AhpC-TSA"/>
    <property type="match status" value="1"/>
</dbReference>
<reference evidence="14" key="1">
    <citation type="journal article" date="2021" name="ISME J.">
        <title>Evolutionary origin and ecological implication of a unique nif island in free-living Bradyrhizobium lineages.</title>
        <authorList>
            <person name="Tao J."/>
        </authorList>
    </citation>
    <scope>NUCLEOTIDE SEQUENCE [LARGE SCALE GENOMIC DNA]</scope>
    <source>
        <strain evidence="14">SZCCT0434</strain>
    </source>
</reference>
<dbReference type="InterPro" id="IPR013766">
    <property type="entry name" value="Thioredoxin_domain"/>
</dbReference>
<sequence length="237" mass="26156">MPRAHQAARDEAKMRLQDQLDALKAECLAKTPPKLTLVRRRAVEGLAASGLAARAMHAGDQIPAFQLRDGYGRMFSLHEALRCGPIVLLFYRGWWCPYCNVDLRAIEAVSHDIRSFGASLVIVSQQTSDNSVETQRRNRLSFASLVDVGGRVAHAFGLRWKVSDELRAVEEDYGMDLAAFNGDPSWTLTMPARYVVAPAGMIEYADISVDYTQRGDPSELIPVLAHLAAHLPLVGLI</sequence>
<evidence type="ECO:0000256" key="5">
    <source>
        <dbReference type="ARBA" id="ARBA00023002"/>
    </source>
</evidence>
<evidence type="ECO:0000256" key="3">
    <source>
        <dbReference type="ARBA" id="ARBA00022559"/>
    </source>
</evidence>
<evidence type="ECO:0000256" key="9">
    <source>
        <dbReference type="ARBA" id="ARBA00038489"/>
    </source>
</evidence>
<evidence type="ECO:0000259" key="12">
    <source>
        <dbReference type="PROSITE" id="PS51352"/>
    </source>
</evidence>
<comment type="caution">
    <text evidence="13">The sequence shown here is derived from an EMBL/GenBank/DDBJ whole genome shotgun (WGS) entry which is preliminary data.</text>
</comment>
<dbReference type="Gene3D" id="3.40.30.10">
    <property type="entry name" value="Glutaredoxin"/>
    <property type="match status" value="1"/>
</dbReference>
<dbReference type="Proteomes" id="UP001315278">
    <property type="component" value="Unassembled WGS sequence"/>
</dbReference>
<dbReference type="PANTHER" id="PTHR42801">
    <property type="entry name" value="THIOREDOXIN-DEPENDENT PEROXIDE REDUCTASE"/>
    <property type="match status" value="1"/>
</dbReference>
<dbReference type="PANTHER" id="PTHR42801:SF7">
    <property type="entry name" value="SLL1159 PROTEIN"/>
    <property type="match status" value="1"/>
</dbReference>
<evidence type="ECO:0000256" key="1">
    <source>
        <dbReference type="ARBA" id="ARBA00003330"/>
    </source>
</evidence>
<protein>
    <recommendedName>
        <fullName evidence="2">thioredoxin-dependent peroxiredoxin</fullName>
        <ecNumber evidence="2">1.11.1.24</ecNumber>
    </recommendedName>
    <alternativeName>
        <fullName evidence="8">Thioredoxin peroxidase</fullName>
    </alternativeName>
    <alternativeName>
        <fullName evidence="10">Thioredoxin-dependent peroxiredoxin Bcp</fullName>
    </alternativeName>
</protein>
<dbReference type="InterPro" id="IPR000866">
    <property type="entry name" value="AhpC/TSA"/>
</dbReference>
<comment type="similarity">
    <text evidence="9">Belongs to the peroxiredoxin family. BCP/PrxQ subfamily.</text>
</comment>
<keyword evidence="5" id="KW-0560">Oxidoreductase</keyword>
<evidence type="ECO:0000313" key="13">
    <source>
        <dbReference type="EMBL" id="MBR0799987.1"/>
    </source>
</evidence>
<keyword evidence="14" id="KW-1185">Reference proteome</keyword>
<dbReference type="CDD" id="cd02970">
    <property type="entry name" value="PRX_like2"/>
    <property type="match status" value="1"/>
</dbReference>
<evidence type="ECO:0000256" key="4">
    <source>
        <dbReference type="ARBA" id="ARBA00022862"/>
    </source>
</evidence>